<proteinExistence type="predicted"/>
<dbReference type="InterPro" id="IPR019749">
    <property type="entry name" value="Band_41_domain"/>
</dbReference>
<dbReference type="FunFam" id="3.10.20.90:FF:000207">
    <property type="entry name" value="Rhea, isoform B"/>
    <property type="match status" value="1"/>
</dbReference>
<reference evidence="6" key="2">
    <citation type="submission" date="2020-05" db="UniProtKB">
        <authorList>
            <consortium name="EnsemblMetazoa"/>
        </authorList>
    </citation>
    <scope>IDENTIFICATION</scope>
    <source>
        <strain evidence="6">maculatus3</strain>
    </source>
</reference>
<name>A0A182SD41_9DIPT</name>
<dbReference type="CDD" id="cd14473">
    <property type="entry name" value="FERM_B-lobe"/>
    <property type="match status" value="1"/>
</dbReference>
<dbReference type="InterPro" id="IPR011993">
    <property type="entry name" value="PH-like_dom_sf"/>
</dbReference>
<dbReference type="CDD" id="cd10569">
    <property type="entry name" value="FERM_C_Talin"/>
    <property type="match status" value="1"/>
</dbReference>
<dbReference type="CDD" id="cd17089">
    <property type="entry name" value="FERM_F0_TLN"/>
    <property type="match status" value="1"/>
</dbReference>
<evidence type="ECO:0000256" key="4">
    <source>
        <dbReference type="SAM" id="MobiDB-lite"/>
    </source>
</evidence>
<evidence type="ECO:0000259" key="5">
    <source>
        <dbReference type="PROSITE" id="PS50057"/>
    </source>
</evidence>
<dbReference type="Pfam" id="PF16511">
    <property type="entry name" value="FERM_f0"/>
    <property type="match status" value="1"/>
</dbReference>
<dbReference type="FunFam" id="1.20.80.10:FF:000007">
    <property type="entry name" value="Talin 2"/>
    <property type="match status" value="1"/>
</dbReference>
<dbReference type="GO" id="GO:0005178">
    <property type="term" value="F:integrin binding"/>
    <property type="evidence" value="ECO:0007669"/>
    <property type="project" value="TreeGrafter"/>
</dbReference>
<dbReference type="PROSITE" id="PS00660">
    <property type="entry name" value="FERM_1"/>
    <property type="match status" value="1"/>
</dbReference>
<sequence>MSTLSLRISLEGGRVTKTIQFDPSTTVFDACRIIKDKFAEAVQGQAQEFGLFLADDDTRQGVWLEPARNLGYYMLHNHDVLEYRQKHRTLRVRMLDGAVKTILVDDSQPVSQLMVVICTKIGITNHEEYGLVREDPEAQNENQPDNRSNTGTLTLRRKAQEKERDAKMESLRKKLRTDDEINWVDVGKTLREQGIDEQETVLLRRKFFYSDQNIDSRDPVQLNLLYVQARDAILDGTHPVTQDKACEFAGIQVQIQFGDHNEAKHKTGFLDLREFLPASYVRTKNIERKIFAEHRKLIGLSELDAKYVYTKTARELPTYGVTFFLVKEKMTGKNKLVPRLLGVTKDSVLRLDETTKEIMKSWPLTTVRRWGASPNTFTLDFGDYADSYYSVQTTEAEQIVQLIAGYIDIILKKKQAKDHFGIEGDEGSTMVEESVAPSKATFLQHEETNKSGKVETHSIAKPAIMRGTD</sequence>
<dbReference type="GO" id="GO:0005856">
    <property type="term" value="C:cytoskeleton"/>
    <property type="evidence" value="ECO:0007669"/>
    <property type="project" value="UniProtKB-SubCell"/>
</dbReference>
<dbReference type="CDD" id="cd17090">
    <property type="entry name" value="FERM_F1_TLN"/>
    <property type="match status" value="1"/>
</dbReference>
<organism evidence="6 7">
    <name type="scientific">Anopheles maculatus</name>
    <dbReference type="NCBI Taxonomy" id="74869"/>
    <lineage>
        <taxon>Eukaryota</taxon>
        <taxon>Metazoa</taxon>
        <taxon>Ecdysozoa</taxon>
        <taxon>Arthropoda</taxon>
        <taxon>Hexapoda</taxon>
        <taxon>Insecta</taxon>
        <taxon>Pterygota</taxon>
        <taxon>Neoptera</taxon>
        <taxon>Endopterygota</taxon>
        <taxon>Diptera</taxon>
        <taxon>Nematocera</taxon>
        <taxon>Culicoidea</taxon>
        <taxon>Culicidae</taxon>
        <taxon>Anophelinae</taxon>
        <taxon>Anopheles</taxon>
        <taxon>Anopheles maculatus group</taxon>
    </lineage>
</organism>
<dbReference type="Proteomes" id="UP000075901">
    <property type="component" value="Unassembled WGS sequence"/>
</dbReference>
<dbReference type="InterPro" id="IPR000299">
    <property type="entry name" value="FERM_domain"/>
</dbReference>
<dbReference type="GO" id="GO:0005737">
    <property type="term" value="C:cytoplasm"/>
    <property type="evidence" value="ECO:0007669"/>
    <property type="project" value="TreeGrafter"/>
</dbReference>
<keyword evidence="3" id="KW-0206">Cytoskeleton</keyword>
<feature type="compositionally biased region" description="Polar residues" evidence="4">
    <location>
        <begin position="139"/>
        <end position="153"/>
    </location>
</feature>
<dbReference type="SMART" id="SM01244">
    <property type="entry name" value="IRS"/>
    <property type="match status" value="1"/>
</dbReference>
<dbReference type="PANTHER" id="PTHR19981">
    <property type="entry name" value="TALIN"/>
    <property type="match status" value="1"/>
</dbReference>
<dbReference type="SUPFAM" id="SSF50729">
    <property type="entry name" value="PH domain-like"/>
    <property type="match status" value="1"/>
</dbReference>
<evidence type="ECO:0000313" key="7">
    <source>
        <dbReference type="Proteomes" id="UP000075901"/>
    </source>
</evidence>
<dbReference type="InterPro" id="IPR014352">
    <property type="entry name" value="FERM/acyl-CoA-bd_prot_sf"/>
</dbReference>
<evidence type="ECO:0000256" key="1">
    <source>
        <dbReference type="ARBA" id="ARBA00004245"/>
    </source>
</evidence>
<dbReference type="GO" id="GO:0098609">
    <property type="term" value="P:cell-cell adhesion"/>
    <property type="evidence" value="ECO:0007669"/>
    <property type="project" value="TreeGrafter"/>
</dbReference>
<dbReference type="GO" id="GO:0030182">
    <property type="term" value="P:neuron differentiation"/>
    <property type="evidence" value="ECO:0007669"/>
    <property type="project" value="UniProtKB-ARBA"/>
</dbReference>
<dbReference type="InterPro" id="IPR019748">
    <property type="entry name" value="FERM_central"/>
</dbReference>
<dbReference type="Gene3D" id="1.20.80.10">
    <property type="match status" value="1"/>
</dbReference>
<dbReference type="SUPFAM" id="SSF47031">
    <property type="entry name" value="Second domain of FERM"/>
    <property type="match status" value="1"/>
</dbReference>
<evidence type="ECO:0000256" key="2">
    <source>
        <dbReference type="ARBA" id="ARBA00022490"/>
    </source>
</evidence>
<dbReference type="InterPro" id="IPR002404">
    <property type="entry name" value="IRS_PTB"/>
</dbReference>
<evidence type="ECO:0000313" key="6">
    <source>
        <dbReference type="EnsemblMetazoa" id="AMAM004370-PA"/>
    </source>
</evidence>
<feature type="region of interest" description="Disordered" evidence="4">
    <location>
        <begin position="134"/>
        <end position="167"/>
    </location>
</feature>
<dbReference type="PANTHER" id="PTHR19981:SF1">
    <property type="entry name" value="RHEA, ISOFORM B"/>
    <property type="match status" value="1"/>
</dbReference>
<dbReference type="GO" id="GO:0005886">
    <property type="term" value="C:plasma membrane"/>
    <property type="evidence" value="ECO:0007669"/>
    <property type="project" value="TreeGrafter"/>
</dbReference>
<dbReference type="EnsemblMetazoa" id="AMAM004370-RA">
    <property type="protein sequence ID" value="AMAM004370-PA"/>
    <property type="gene ID" value="AMAM004370"/>
</dbReference>
<feature type="domain" description="FERM" evidence="5">
    <location>
        <begin position="88"/>
        <end position="414"/>
    </location>
</feature>
<dbReference type="Gene3D" id="2.30.29.30">
    <property type="entry name" value="Pleckstrin-homology domain (PH domain)/Phosphotyrosine-binding domain (PTB)"/>
    <property type="match status" value="1"/>
</dbReference>
<keyword evidence="2" id="KW-0963">Cytoplasm</keyword>
<dbReference type="Gene3D" id="3.10.20.90">
    <property type="entry name" value="Phosphatidylinositol 3-kinase Catalytic Subunit, Chain A, domain 1"/>
    <property type="match status" value="2"/>
</dbReference>
<dbReference type="SMART" id="SM00295">
    <property type="entry name" value="B41"/>
    <property type="match status" value="1"/>
</dbReference>
<dbReference type="InterPro" id="IPR019747">
    <property type="entry name" value="FERM_CS"/>
</dbReference>
<dbReference type="InterPro" id="IPR035963">
    <property type="entry name" value="FERM_2"/>
</dbReference>
<dbReference type="GO" id="GO:0009887">
    <property type="term" value="P:animal organ morphogenesis"/>
    <property type="evidence" value="ECO:0007669"/>
    <property type="project" value="UniProtKB-ARBA"/>
</dbReference>
<accession>A0A182SD41</accession>
<feature type="compositionally biased region" description="Basic and acidic residues" evidence="4">
    <location>
        <begin position="158"/>
        <end position="167"/>
    </location>
</feature>
<dbReference type="SUPFAM" id="SSF54236">
    <property type="entry name" value="Ubiquitin-like"/>
    <property type="match status" value="1"/>
</dbReference>
<dbReference type="GO" id="GO:0030036">
    <property type="term" value="P:actin cytoskeleton organization"/>
    <property type="evidence" value="ECO:0007669"/>
    <property type="project" value="TreeGrafter"/>
</dbReference>
<dbReference type="Pfam" id="PF02174">
    <property type="entry name" value="IRS"/>
    <property type="match status" value="1"/>
</dbReference>
<evidence type="ECO:0000256" key="3">
    <source>
        <dbReference type="ARBA" id="ARBA00023212"/>
    </source>
</evidence>
<dbReference type="GO" id="GO:0005925">
    <property type="term" value="C:focal adhesion"/>
    <property type="evidence" value="ECO:0007669"/>
    <property type="project" value="TreeGrafter"/>
</dbReference>
<dbReference type="AlphaFoldDB" id="A0A182SD41"/>
<dbReference type="PROSITE" id="PS50057">
    <property type="entry name" value="FERM_3"/>
    <property type="match status" value="1"/>
</dbReference>
<dbReference type="VEuPathDB" id="VectorBase:AMAM004370"/>
<protein>
    <recommendedName>
        <fullName evidence="5">FERM domain-containing protein</fullName>
    </recommendedName>
</protein>
<dbReference type="FunFam" id="2.30.29.30:FF:000028">
    <property type="entry name" value="Talin 2"/>
    <property type="match status" value="1"/>
</dbReference>
<dbReference type="InterPro" id="IPR032425">
    <property type="entry name" value="FERM_f0"/>
</dbReference>
<reference evidence="7" key="1">
    <citation type="submission" date="2013-09" db="EMBL/GenBank/DDBJ databases">
        <title>The Genome Sequence of Anopheles maculatus species B.</title>
        <authorList>
            <consortium name="The Broad Institute Genomics Platform"/>
            <person name="Neafsey D.E."/>
            <person name="Besansky N."/>
            <person name="Howell P."/>
            <person name="Walton C."/>
            <person name="Young S.K."/>
            <person name="Zeng Q."/>
            <person name="Gargeya S."/>
            <person name="Fitzgerald M."/>
            <person name="Haas B."/>
            <person name="Abouelleil A."/>
            <person name="Allen A.W."/>
            <person name="Alvarado L."/>
            <person name="Arachchi H.M."/>
            <person name="Berlin A.M."/>
            <person name="Chapman S.B."/>
            <person name="Gainer-Dewar J."/>
            <person name="Goldberg J."/>
            <person name="Griggs A."/>
            <person name="Gujja S."/>
            <person name="Hansen M."/>
            <person name="Howarth C."/>
            <person name="Imamovic A."/>
            <person name="Ireland A."/>
            <person name="Larimer J."/>
            <person name="McCowan C."/>
            <person name="Murphy C."/>
            <person name="Pearson M."/>
            <person name="Poon T.W."/>
            <person name="Priest M."/>
            <person name="Roberts A."/>
            <person name="Saif S."/>
            <person name="Shea T."/>
            <person name="Sisk P."/>
            <person name="Sykes S."/>
            <person name="Wortman J."/>
            <person name="Nusbaum C."/>
            <person name="Birren B."/>
        </authorList>
    </citation>
    <scope>NUCLEOTIDE SEQUENCE [LARGE SCALE GENOMIC DNA]</scope>
    <source>
        <strain evidence="7">maculatus3</strain>
    </source>
</reference>
<comment type="subcellular location">
    <subcellularLocation>
        <location evidence="1">Cytoplasm</location>
        <location evidence="1">Cytoskeleton</location>
    </subcellularLocation>
</comment>
<dbReference type="InterPro" id="IPR029071">
    <property type="entry name" value="Ubiquitin-like_domsf"/>
</dbReference>
<keyword evidence="7" id="KW-1185">Reference proteome</keyword>